<reference evidence="2 5" key="1">
    <citation type="submission" date="2016-10" db="EMBL/GenBank/DDBJ databases">
        <title>Comparative genomics between deep and shallow subseafloor isolates.</title>
        <authorList>
            <person name="Ishii S."/>
            <person name="Miller J.R."/>
            <person name="Sutton G."/>
            <person name="Suzuki S."/>
            <person name="Methe B."/>
            <person name="Inagaki F."/>
            <person name="Imachi H."/>
        </authorList>
    </citation>
    <scope>NUCLEOTIDE SEQUENCE [LARGE SCALE GENOMIC DNA]</scope>
    <source>
        <strain evidence="2 5">A8p</strain>
    </source>
</reference>
<feature type="transmembrane region" description="Helical" evidence="1">
    <location>
        <begin position="164"/>
        <end position="183"/>
    </location>
</feature>
<reference evidence="4 7" key="3">
    <citation type="submission" date="2020-04" db="EMBL/GenBank/DDBJ databases">
        <title>Draft genome of Methanobacterium subterraneum isolated from animal feces.</title>
        <authorList>
            <person name="Ouboter H.T."/>
            <person name="Berger S."/>
            <person name="Gungor E."/>
            <person name="Jetten M.S.M."/>
            <person name="Welte C.U."/>
        </authorList>
    </citation>
    <scope>NUCLEOTIDE SEQUENCE [LARGE SCALE GENOMIC DNA]</scope>
    <source>
        <strain evidence="4">HO_2020</strain>
    </source>
</reference>
<feature type="transmembrane region" description="Helical" evidence="1">
    <location>
        <begin position="69"/>
        <end position="89"/>
    </location>
</feature>
<sequence length="194" mass="21692">MEKLDIMKHDKSIALIFGILTLAIILALTNTEFLKWAFARHQNLLSWYVRPLFLVPFCYFAYKKSWAGISITIFLLATSMFWFPAPAVVGPQEAQFLEMELDYLTGEWGFAKILVALLVPLSFIVLGAAFWKRNILMGLAVIVLIAVAKMIWGVVFGGESGTSIFAPAIVGLVICAVLIYLGFKKPWQKKKSSP</sequence>
<protein>
    <submittedName>
        <fullName evidence="2">Uncharacterized protein</fullName>
    </submittedName>
</protein>
<name>A0A2H4VST4_9EURY</name>
<evidence type="ECO:0000256" key="1">
    <source>
        <dbReference type="SAM" id="Phobius"/>
    </source>
</evidence>
<keyword evidence="1" id="KW-0812">Transmembrane</keyword>
<evidence type="ECO:0000313" key="2">
    <source>
        <dbReference type="EMBL" id="AUB61163.1"/>
    </source>
</evidence>
<dbReference type="RefSeq" id="WP_100909587.1">
    <property type="nucleotide sequence ID" value="NZ_CP017768.1"/>
</dbReference>
<dbReference type="GeneID" id="35127044"/>
<proteinExistence type="predicted"/>
<organism evidence="2 5">
    <name type="scientific">Methanobacterium subterraneum</name>
    <dbReference type="NCBI Taxonomy" id="59277"/>
    <lineage>
        <taxon>Archaea</taxon>
        <taxon>Methanobacteriati</taxon>
        <taxon>Methanobacteriota</taxon>
        <taxon>Methanomada group</taxon>
        <taxon>Methanobacteria</taxon>
        <taxon>Methanobacteriales</taxon>
        <taxon>Methanobacteriaceae</taxon>
        <taxon>Methanobacterium</taxon>
    </lineage>
</organism>
<feature type="transmembrane region" description="Helical" evidence="1">
    <location>
        <begin position="138"/>
        <end position="158"/>
    </location>
</feature>
<dbReference type="AlphaFoldDB" id="A0A2H4VST4"/>
<evidence type="ECO:0000313" key="7">
    <source>
        <dbReference type="Proteomes" id="UP000591058"/>
    </source>
</evidence>
<reference evidence="6" key="2">
    <citation type="journal article" date="2020" name="bioRxiv">
        <title>A rank-normalized archaeal taxonomy based on genome phylogeny resolves widespread incomplete and uneven classifications.</title>
        <authorList>
            <person name="Rinke C."/>
            <person name="Chuvochina M."/>
            <person name="Mussig A.J."/>
            <person name="Chaumeil P.-A."/>
            <person name="Waite D.W."/>
            <person name="Whitman W.B."/>
            <person name="Parks D.H."/>
            <person name="Hugenholtz P."/>
        </authorList>
    </citation>
    <scope>NUCLEOTIDE SEQUENCE [LARGE SCALE GENOMIC DNA]</scope>
</reference>
<dbReference type="EMBL" id="JABBYL010000033">
    <property type="protein sequence ID" value="NMO10059.1"/>
    <property type="molecule type" value="Genomic_DNA"/>
</dbReference>
<evidence type="ECO:0000313" key="4">
    <source>
        <dbReference type="EMBL" id="NMO10059.1"/>
    </source>
</evidence>
<gene>
    <name evidence="2" type="ORF">BK009_11060</name>
    <name evidence="3" type="ORF">HA271_01265</name>
    <name evidence="4" type="ORF">HG719_09540</name>
</gene>
<evidence type="ECO:0000313" key="6">
    <source>
        <dbReference type="Proteomes" id="UP000586031"/>
    </source>
</evidence>
<dbReference type="EMBL" id="DUHE01000035">
    <property type="protein sequence ID" value="HII83477.1"/>
    <property type="molecule type" value="Genomic_DNA"/>
</dbReference>
<evidence type="ECO:0000313" key="5">
    <source>
        <dbReference type="Proteomes" id="UP000232631"/>
    </source>
</evidence>
<dbReference type="Proteomes" id="UP000232631">
    <property type="component" value="Chromosome"/>
</dbReference>
<evidence type="ECO:0000313" key="3">
    <source>
        <dbReference type="EMBL" id="HII83477.1"/>
    </source>
</evidence>
<dbReference type="Proteomes" id="UP000586031">
    <property type="component" value="Unassembled WGS sequence"/>
</dbReference>
<dbReference type="EMBL" id="CP017768">
    <property type="protein sequence ID" value="AUB61163.1"/>
    <property type="molecule type" value="Genomic_DNA"/>
</dbReference>
<keyword evidence="1" id="KW-1133">Transmembrane helix</keyword>
<feature type="transmembrane region" description="Helical" evidence="1">
    <location>
        <begin position="109"/>
        <end position="131"/>
    </location>
</feature>
<feature type="transmembrane region" description="Helical" evidence="1">
    <location>
        <begin position="12"/>
        <end position="33"/>
    </location>
</feature>
<keyword evidence="5" id="KW-1185">Reference proteome</keyword>
<feature type="transmembrane region" description="Helical" evidence="1">
    <location>
        <begin position="45"/>
        <end position="62"/>
    </location>
</feature>
<dbReference type="KEGG" id="msub:BK009_11060"/>
<dbReference type="Proteomes" id="UP000591058">
    <property type="component" value="Unassembled WGS sequence"/>
</dbReference>
<keyword evidence="1" id="KW-0472">Membrane</keyword>
<accession>A0A2H4VST4</accession>